<comment type="caution">
    <text evidence="1">The sequence shown here is derived from an EMBL/GenBank/DDBJ whole genome shotgun (WGS) entry which is preliminary data.</text>
</comment>
<dbReference type="Proteomes" id="UP001164929">
    <property type="component" value="Chromosome 1"/>
</dbReference>
<reference evidence="1 2" key="1">
    <citation type="journal article" date="2023" name="Mol. Ecol. Resour.">
        <title>Chromosome-level genome assembly of a triploid poplar Populus alba 'Berolinensis'.</title>
        <authorList>
            <person name="Chen S."/>
            <person name="Yu Y."/>
            <person name="Wang X."/>
            <person name="Wang S."/>
            <person name="Zhang T."/>
            <person name="Zhou Y."/>
            <person name="He R."/>
            <person name="Meng N."/>
            <person name="Wang Y."/>
            <person name="Liu W."/>
            <person name="Liu Z."/>
            <person name="Liu J."/>
            <person name="Guo Q."/>
            <person name="Huang H."/>
            <person name="Sederoff R.R."/>
            <person name="Wang G."/>
            <person name="Qu G."/>
            <person name="Chen S."/>
        </authorList>
    </citation>
    <scope>NUCLEOTIDE SEQUENCE [LARGE SCALE GENOMIC DNA]</scope>
    <source>
        <strain evidence="1">SC-2020</strain>
    </source>
</reference>
<organism evidence="1 2">
    <name type="scientific">Populus alba x Populus x berolinensis</name>
    <dbReference type="NCBI Taxonomy" id="444605"/>
    <lineage>
        <taxon>Eukaryota</taxon>
        <taxon>Viridiplantae</taxon>
        <taxon>Streptophyta</taxon>
        <taxon>Embryophyta</taxon>
        <taxon>Tracheophyta</taxon>
        <taxon>Spermatophyta</taxon>
        <taxon>Magnoliopsida</taxon>
        <taxon>eudicotyledons</taxon>
        <taxon>Gunneridae</taxon>
        <taxon>Pentapetalae</taxon>
        <taxon>rosids</taxon>
        <taxon>fabids</taxon>
        <taxon>Malpighiales</taxon>
        <taxon>Salicaceae</taxon>
        <taxon>Saliceae</taxon>
        <taxon>Populus</taxon>
    </lineage>
</organism>
<proteinExistence type="predicted"/>
<evidence type="ECO:0000313" key="1">
    <source>
        <dbReference type="EMBL" id="KAJ7015484.1"/>
    </source>
</evidence>
<sequence>MFQLTTKLQQLKRPLRQLHKHYTSSISSRVAQAKVAWVAAQYTLDENPTLQDARATERDLASKYIQLCKDEESFFKQKSRVQWLHLGDQNTNFFHKSLLHRQVRNRVHCLQDEDGNIIHDQ</sequence>
<name>A0AAD6RUN8_9ROSI</name>
<evidence type="ECO:0000313" key="2">
    <source>
        <dbReference type="Proteomes" id="UP001164929"/>
    </source>
</evidence>
<dbReference type="EMBL" id="JAQIZT010000001">
    <property type="protein sequence ID" value="KAJ7015484.1"/>
    <property type="molecule type" value="Genomic_DNA"/>
</dbReference>
<keyword evidence="2" id="KW-1185">Reference proteome</keyword>
<dbReference type="AlphaFoldDB" id="A0AAD6RUN8"/>
<accession>A0AAD6RUN8</accession>
<gene>
    <name evidence="1" type="ORF">NC653_004701</name>
</gene>
<protein>
    <submittedName>
        <fullName evidence="1">Uncharacterized protein</fullName>
    </submittedName>
</protein>